<name>A0AAP2DP37_9BACT</name>
<dbReference type="SMART" id="SM00089">
    <property type="entry name" value="PKD"/>
    <property type="match status" value="2"/>
</dbReference>
<proteinExistence type="predicted"/>
<dbReference type="Gene3D" id="2.60.40.10">
    <property type="entry name" value="Immunoglobulins"/>
    <property type="match status" value="4"/>
</dbReference>
<dbReference type="InterPro" id="IPR028994">
    <property type="entry name" value="Integrin_alpha_N"/>
</dbReference>
<dbReference type="Gene3D" id="2.130.10.130">
    <property type="entry name" value="Integrin alpha, N-terminal"/>
    <property type="match status" value="1"/>
</dbReference>
<organism evidence="4 5">
    <name type="scientific">Chryseosolibacter histidini</name>
    <dbReference type="NCBI Taxonomy" id="2782349"/>
    <lineage>
        <taxon>Bacteria</taxon>
        <taxon>Pseudomonadati</taxon>
        <taxon>Bacteroidota</taxon>
        <taxon>Cytophagia</taxon>
        <taxon>Cytophagales</taxon>
        <taxon>Chryseotaleaceae</taxon>
        <taxon>Chryseosolibacter</taxon>
    </lineage>
</organism>
<dbReference type="SUPFAM" id="SSF81296">
    <property type="entry name" value="E set domains"/>
    <property type="match status" value="1"/>
</dbReference>
<gene>
    <name evidence="4" type="ORF">KK083_23655</name>
</gene>
<comment type="caution">
    <text evidence="4">The sequence shown here is derived from an EMBL/GenBank/DDBJ whole genome shotgun (WGS) entry which is preliminary data.</text>
</comment>
<dbReference type="PROSITE" id="PS50093">
    <property type="entry name" value="PKD"/>
    <property type="match status" value="1"/>
</dbReference>
<dbReference type="Pfam" id="PF13517">
    <property type="entry name" value="FG-GAP_3"/>
    <property type="match status" value="3"/>
</dbReference>
<keyword evidence="1 2" id="KW-0732">Signal</keyword>
<dbReference type="Pfam" id="PF18911">
    <property type="entry name" value="PKD_4"/>
    <property type="match status" value="1"/>
</dbReference>
<dbReference type="Proteomes" id="UP001319200">
    <property type="component" value="Unassembled WGS sequence"/>
</dbReference>
<feature type="chain" id="PRO_5042962966" evidence="2">
    <location>
        <begin position="22"/>
        <end position="1062"/>
    </location>
</feature>
<evidence type="ECO:0000313" key="5">
    <source>
        <dbReference type="Proteomes" id="UP001319200"/>
    </source>
</evidence>
<accession>A0AAP2DP37</accession>
<protein>
    <submittedName>
        <fullName evidence="4">VCBS repeat-containing protein</fullName>
    </submittedName>
</protein>
<dbReference type="PANTHER" id="PTHR44103">
    <property type="entry name" value="PROPROTEIN CONVERTASE P"/>
    <property type="match status" value="1"/>
</dbReference>
<dbReference type="InterPro" id="IPR022409">
    <property type="entry name" value="PKD/Chitinase_dom"/>
</dbReference>
<evidence type="ECO:0000256" key="1">
    <source>
        <dbReference type="ARBA" id="ARBA00022729"/>
    </source>
</evidence>
<evidence type="ECO:0000259" key="3">
    <source>
        <dbReference type="PROSITE" id="PS50093"/>
    </source>
</evidence>
<dbReference type="InterPro" id="IPR014756">
    <property type="entry name" value="Ig_E-set"/>
</dbReference>
<feature type="signal peptide" evidence="2">
    <location>
        <begin position="1"/>
        <end position="21"/>
    </location>
</feature>
<reference evidence="4 5" key="1">
    <citation type="submission" date="2021-05" db="EMBL/GenBank/DDBJ databases">
        <title>A Polyphasic approach of four new species of the genus Ohtaekwangia: Ohtaekwangia histidinii sp. nov., Ohtaekwangia cretensis sp. nov., Ohtaekwangia indiensis sp. nov., Ohtaekwangia reichenbachii sp. nov. from diverse environment.</title>
        <authorList>
            <person name="Octaviana S."/>
        </authorList>
    </citation>
    <scope>NUCLEOTIDE SEQUENCE [LARGE SCALE GENOMIC DNA]</scope>
    <source>
        <strain evidence="4 5">PWU4</strain>
    </source>
</reference>
<dbReference type="InterPro" id="IPR002909">
    <property type="entry name" value="IPT_dom"/>
</dbReference>
<dbReference type="RefSeq" id="WP_254168143.1">
    <property type="nucleotide sequence ID" value="NZ_JAHESF010000031.1"/>
</dbReference>
<feature type="domain" description="PKD" evidence="3">
    <location>
        <begin position="735"/>
        <end position="801"/>
    </location>
</feature>
<dbReference type="InterPro" id="IPR026341">
    <property type="entry name" value="T9SS_type_B"/>
</dbReference>
<dbReference type="Gene3D" id="2.40.128.340">
    <property type="match status" value="1"/>
</dbReference>
<sequence>MQKTVKFLTVIALCATLNAAAQKPIVLSADKENGALREVVTLRGSDFGSDATKLKVFFGAATGEIKEVSNQILQVRVPAGATYDNISVTNTTTGLTGYSPLQFGLKFGGRHGLTAANFIEGPHVQAESGLYDLYLSDLNGDNKVDVATASDKSNQMAVFQNNSTTGTISLGGTSTLINAKSLHVACGDLNGDGKPDMAVSEGADGNRIYILRNQGTMNFTSLYFISLAGRKVKKVAIADLDLDGKPEVVVTDKGSNVVTILPNKSTAGGAITFGTPVTFTVTDVPSTDALELKDLNGDGLPEIVTSKFNTAVSNIYICQNKSTPGTFNFSDITTINMSGSVINLRVGDLDGDRKPDIAATRFLGSDVVILLNQSTTSQIAFGTPVPFGASQFPSGLDFGDLDGDGKTDIVTGSVDVKSLTILNNNSTPGALNFSTVTLATDFVSRHVKIGDIDGDAKPDIIYTSVDKDGQAVSQISVFRNATCFVPVVSPAGPLTICNGFALELTSTTGGGVTYSWQNAGAPVAGTDPSLDITASGTYTVTATSEGGACAETSAVVNITVTAPGAGLTPGDPEANSNTPVCTENTLSLTVKDLGASGYKWTGPNGFTSGARQPSISNFAIANAGLYVVELIKDGCVAKVDSTIVEGINNPKFTVTFSGSELLCQGSTKTLSVSPVLTSGFTYKWFEQTQGQIAGQTSGSYGATASGQYYASVASTHPGCAPVETPKVTITAVAIPDAAFTPSTVSGCIRQAITFTNQSIVDPQTTPVYTWTFGDNTATASDASPVHTYTQPATYQVKLKVTYQDGICPNEETKQVAIVSAPPVTITNPRNSFNLCAGDTLRLVASGDAFTAYAWSTGETTPFIIVNEAKTYSVSVTNSTGCILEASQALTPVAAPTVTATAQPSVITVGQFSMLSGTGLQNYLWRPGLSLNDSTIANPVATPLQDITYKVIGTDINGCKGEATVSIRVLGTSVLDQIKPKNYFSPNDDTVNPFWTVQDIESFPECGVTIYNDKGAKVFEAKPYNNNWDGTFKGSKLPGGVYYYVIRCDEESRVKTGSISLLK</sequence>
<dbReference type="AlphaFoldDB" id="A0AAP2DP37"/>
<keyword evidence="5" id="KW-1185">Reference proteome</keyword>
<dbReference type="NCBIfam" id="TIGR04131">
    <property type="entry name" value="Bac_Flav_CTERM"/>
    <property type="match status" value="1"/>
</dbReference>
<dbReference type="PANTHER" id="PTHR44103:SF1">
    <property type="entry name" value="PROPROTEIN CONVERTASE P"/>
    <property type="match status" value="1"/>
</dbReference>
<dbReference type="CDD" id="cd00146">
    <property type="entry name" value="PKD"/>
    <property type="match status" value="1"/>
</dbReference>
<evidence type="ECO:0000313" key="4">
    <source>
        <dbReference type="EMBL" id="MBT1699903.1"/>
    </source>
</evidence>
<dbReference type="EMBL" id="JAHESF010000031">
    <property type="protein sequence ID" value="MBT1699903.1"/>
    <property type="molecule type" value="Genomic_DNA"/>
</dbReference>
<dbReference type="Pfam" id="PF13585">
    <property type="entry name" value="CHU_C"/>
    <property type="match status" value="1"/>
</dbReference>
<dbReference type="InterPro" id="IPR035986">
    <property type="entry name" value="PKD_dom_sf"/>
</dbReference>
<dbReference type="InterPro" id="IPR013517">
    <property type="entry name" value="FG-GAP"/>
</dbReference>
<dbReference type="SUPFAM" id="SSF49299">
    <property type="entry name" value="PKD domain"/>
    <property type="match status" value="1"/>
</dbReference>
<dbReference type="InterPro" id="IPR000601">
    <property type="entry name" value="PKD_dom"/>
</dbReference>
<dbReference type="InterPro" id="IPR013783">
    <property type="entry name" value="Ig-like_fold"/>
</dbReference>
<dbReference type="SUPFAM" id="SSF69318">
    <property type="entry name" value="Integrin alpha N-terminal domain"/>
    <property type="match status" value="2"/>
</dbReference>
<evidence type="ECO:0000256" key="2">
    <source>
        <dbReference type="SAM" id="SignalP"/>
    </source>
</evidence>
<dbReference type="Pfam" id="PF01833">
    <property type="entry name" value="TIG"/>
    <property type="match status" value="1"/>
</dbReference>